<evidence type="ECO:0000256" key="1">
    <source>
        <dbReference type="SAM" id="MobiDB-lite"/>
    </source>
</evidence>
<name>D4DEP4_TRIVH</name>
<comment type="caution">
    <text evidence="2">The sequence shown here is derived from an EMBL/GenBank/DDBJ whole genome shotgun (WGS) entry which is preliminary data.</text>
</comment>
<gene>
    <name evidence="2" type="ORF">TRV_05613</name>
</gene>
<dbReference type="HOGENOM" id="CLU_1846560_0_0_1"/>
<evidence type="ECO:0000313" key="2">
    <source>
        <dbReference type="EMBL" id="EFE39684.1"/>
    </source>
</evidence>
<dbReference type="RefSeq" id="XP_003020302.1">
    <property type="nucleotide sequence ID" value="XM_003020256.1"/>
</dbReference>
<protein>
    <recommendedName>
        <fullName evidence="4">Aspartyl/Glutamyl-tRNA(Gln) amidotransferase subunit B/E catalytic domain-containing protein</fullName>
    </recommendedName>
</protein>
<dbReference type="GO" id="GO:0003824">
    <property type="term" value="F:catalytic activity"/>
    <property type="evidence" value="ECO:0007669"/>
    <property type="project" value="InterPro"/>
</dbReference>
<accession>D4DEP4</accession>
<evidence type="ECO:0000313" key="3">
    <source>
        <dbReference type="Proteomes" id="UP000008383"/>
    </source>
</evidence>
<dbReference type="GeneID" id="9584040"/>
<sequence>MQMQLQMVRLRLLHPRLFLSSAAVAARHWTPSRRLLSTQHVQSATSSIAGDAKPFVPLRKQLKDETKAKRLQGKGKKKSRGASSQVEGWELTVGIEVHAQLDTDSKLFSSELMAIKKHWHKRKIEGKKVSRMKNAELIV</sequence>
<dbReference type="InterPro" id="IPR014746">
    <property type="entry name" value="Gln_synth/guanido_kin_cat_dom"/>
</dbReference>
<evidence type="ECO:0008006" key="4">
    <source>
        <dbReference type="Google" id="ProtNLM"/>
    </source>
</evidence>
<feature type="region of interest" description="Disordered" evidence="1">
    <location>
        <begin position="62"/>
        <end position="86"/>
    </location>
</feature>
<feature type="compositionally biased region" description="Basic residues" evidence="1">
    <location>
        <begin position="69"/>
        <end position="80"/>
    </location>
</feature>
<organism evidence="2 3">
    <name type="scientific">Trichophyton verrucosum (strain HKI 0517)</name>
    <dbReference type="NCBI Taxonomy" id="663202"/>
    <lineage>
        <taxon>Eukaryota</taxon>
        <taxon>Fungi</taxon>
        <taxon>Dikarya</taxon>
        <taxon>Ascomycota</taxon>
        <taxon>Pezizomycotina</taxon>
        <taxon>Eurotiomycetes</taxon>
        <taxon>Eurotiomycetidae</taxon>
        <taxon>Onygenales</taxon>
        <taxon>Arthrodermataceae</taxon>
        <taxon>Trichophyton</taxon>
    </lineage>
</organism>
<dbReference type="AlphaFoldDB" id="D4DEP4"/>
<dbReference type="SUPFAM" id="SSF55931">
    <property type="entry name" value="Glutamine synthetase/guanido kinase"/>
    <property type="match status" value="1"/>
</dbReference>
<keyword evidence="3" id="KW-1185">Reference proteome</keyword>
<reference evidence="3" key="1">
    <citation type="journal article" date="2011" name="Genome Biol.">
        <title>Comparative and functional genomics provide insights into the pathogenicity of dermatophytic fungi.</title>
        <authorList>
            <person name="Burmester A."/>
            <person name="Shelest E."/>
            <person name="Gloeckner G."/>
            <person name="Heddergott C."/>
            <person name="Schindler S."/>
            <person name="Staib P."/>
            <person name="Heidel A."/>
            <person name="Felder M."/>
            <person name="Petzold A."/>
            <person name="Szafranski K."/>
            <person name="Feuermann M."/>
            <person name="Pedruzzi I."/>
            <person name="Priebe S."/>
            <person name="Groth M."/>
            <person name="Winkler R."/>
            <person name="Li W."/>
            <person name="Kniemeyer O."/>
            <person name="Schroeckh V."/>
            <person name="Hertweck C."/>
            <person name="Hube B."/>
            <person name="White T.C."/>
            <person name="Platzer M."/>
            <person name="Guthke R."/>
            <person name="Heitman J."/>
            <person name="Woestemeyer J."/>
            <person name="Zipfel P.F."/>
            <person name="Monod M."/>
            <person name="Brakhage A.A."/>
        </authorList>
    </citation>
    <scope>NUCLEOTIDE SEQUENCE [LARGE SCALE GENOMIC DNA]</scope>
    <source>
        <strain evidence="3">HKI 0517</strain>
    </source>
</reference>
<dbReference type="EMBL" id="ACYE01000304">
    <property type="protein sequence ID" value="EFE39684.1"/>
    <property type="molecule type" value="Genomic_DNA"/>
</dbReference>
<dbReference type="KEGG" id="tve:TRV_05613"/>
<proteinExistence type="predicted"/>
<dbReference type="Proteomes" id="UP000008383">
    <property type="component" value="Unassembled WGS sequence"/>
</dbReference>